<dbReference type="Gene3D" id="3.30.390.10">
    <property type="entry name" value="Enolase-like, N-terminal domain"/>
    <property type="match status" value="1"/>
</dbReference>
<dbReference type="SUPFAM" id="SSF54826">
    <property type="entry name" value="Enolase N-terminal domain-like"/>
    <property type="match status" value="1"/>
</dbReference>
<reference evidence="1 3" key="1">
    <citation type="journal article" date="2012" name="Int. J. Syst. Evol. Microbiol.">
        <title>Characterization of Tetragenococcus strains from sugar thick juice reveals a novel species, Tetragenococcus osmophilus sp. nov., and divides Tetragenococcus halophilus into two subspecies, T. halophilus subsp. halophilus subsp. nov. and T. halophilus subsp. flandriensis subsp. nov.</title>
        <authorList>
            <person name="Juste A."/>
            <person name="Van Trappen S."/>
            <person name="Verreth C."/>
            <person name="Cleenwerck I."/>
            <person name="De Vos P."/>
            <person name="Lievens B."/>
            <person name="Willems K.A."/>
        </authorList>
    </citation>
    <scope>NUCLEOTIDE SEQUENCE [LARGE SCALE GENOMIC DNA]</scope>
    <source>
        <strain evidence="1 3">JCM 31126</strain>
    </source>
</reference>
<name>A0AA37XMU6_9ENTE</name>
<keyword evidence="3" id="KW-1185">Reference proteome</keyword>
<dbReference type="RefSeq" id="WP_123934297.1">
    <property type="nucleotide sequence ID" value="NZ_BSUW01000001.1"/>
</dbReference>
<reference evidence="2" key="4">
    <citation type="submission" date="2023-02" db="EMBL/GenBank/DDBJ databases">
        <authorList>
            <person name="Sun Q."/>
            <person name="Mori K."/>
        </authorList>
    </citation>
    <scope>NUCLEOTIDE SEQUENCE</scope>
    <source>
        <strain evidence="2">NBRC 114545</strain>
    </source>
</reference>
<dbReference type="AlphaFoldDB" id="A0AA37XMU6"/>
<evidence type="ECO:0000313" key="2">
    <source>
        <dbReference type="EMBL" id="GMA73233.1"/>
    </source>
</evidence>
<dbReference type="Proteomes" id="UP001157039">
    <property type="component" value="Unassembled WGS sequence"/>
</dbReference>
<dbReference type="Proteomes" id="UP000268310">
    <property type="component" value="Chromosome"/>
</dbReference>
<accession>A0AA37XMU6</accession>
<gene>
    <name evidence="1" type="ORF">C7K38_01940</name>
    <name evidence="2" type="ORF">GCM10025885_22820</name>
</gene>
<evidence type="ECO:0008006" key="5">
    <source>
        <dbReference type="Google" id="ProtNLM"/>
    </source>
</evidence>
<dbReference type="KEGG" id="too:C7K38_01940"/>
<reference evidence="1" key="3">
    <citation type="submission" date="2018-03" db="EMBL/GenBank/DDBJ databases">
        <authorList>
            <person name="Jeon C.O."/>
        </authorList>
    </citation>
    <scope>NUCLEOTIDE SEQUENCE</scope>
    <source>
        <strain evidence="1">JCM 31126</strain>
    </source>
</reference>
<organism evidence="2 4">
    <name type="scientific">Tetragenococcus osmophilus</name>
    <dbReference type="NCBI Taxonomy" id="526944"/>
    <lineage>
        <taxon>Bacteria</taxon>
        <taxon>Bacillati</taxon>
        <taxon>Bacillota</taxon>
        <taxon>Bacilli</taxon>
        <taxon>Lactobacillales</taxon>
        <taxon>Enterococcaceae</taxon>
        <taxon>Tetragenococcus</taxon>
    </lineage>
</organism>
<evidence type="ECO:0000313" key="1">
    <source>
        <dbReference type="EMBL" id="AYW47244.1"/>
    </source>
</evidence>
<sequence length="99" mass="10821">MNTIPSVTSLKVVPIAGYDSMLLSLSGAHGPLFTRNIIILTDDSGNEGIGEIHGGDDITKMLQSYEEIVVGRSISDYRNILKDVQKDGWKIRNGTEQCL</sequence>
<evidence type="ECO:0000313" key="4">
    <source>
        <dbReference type="Proteomes" id="UP001157039"/>
    </source>
</evidence>
<dbReference type="EMBL" id="CP027783">
    <property type="protein sequence ID" value="AYW47244.1"/>
    <property type="molecule type" value="Genomic_DNA"/>
</dbReference>
<dbReference type="EMBL" id="BSUW01000001">
    <property type="protein sequence ID" value="GMA73233.1"/>
    <property type="molecule type" value="Genomic_DNA"/>
</dbReference>
<dbReference type="InterPro" id="IPR029017">
    <property type="entry name" value="Enolase-like_N"/>
</dbReference>
<protein>
    <recommendedName>
        <fullName evidence="5">Glucarate dehydratase</fullName>
    </recommendedName>
</protein>
<reference evidence="2 4" key="2">
    <citation type="journal article" date="2014" name="Int. J. Syst. Evol. Microbiol.">
        <title>Complete genome sequence of Corynebacterium casei LMG S-19264T (=DSM 44701T), isolated from a smear-ripened cheese.</title>
        <authorList>
            <consortium name="US DOE Joint Genome Institute (JGI-PGF)"/>
            <person name="Walter F."/>
            <person name="Albersmeier A."/>
            <person name="Kalinowski J."/>
            <person name="Ruckert C."/>
        </authorList>
    </citation>
    <scope>NUCLEOTIDE SEQUENCE [LARGE SCALE GENOMIC DNA]</scope>
    <source>
        <strain evidence="2 4">NBRC 114545</strain>
    </source>
</reference>
<proteinExistence type="predicted"/>
<evidence type="ECO:0000313" key="3">
    <source>
        <dbReference type="Proteomes" id="UP000268310"/>
    </source>
</evidence>